<dbReference type="EMBL" id="JARKNE010000001">
    <property type="protein sequence ID" value="KAK5845496.1"/>
    <property type="molecule type" value="Genomic_DNA"/>
</dbReference>
<protein>
    <submittedName>
        <fullName evidence="1">Uncharacterized protein</fullName>
    </submittedName>
</protein>
<comment type="caution">
    <text evidence="1">The sequence shown here is derived from an EMBL/GenBank/DDBJ whole genome shotgun (WGS) entry which is preliminary data.</text>
</comment>
<evidence type="ECO:0000313" key="1">
    <source>
        <dbReference type="EMBL" id="KAK5845496.1"/>
    </source>
</evidence>
<dbReference type="Proteomes" id="UP001358586">
    <property type="component" value="Chromosome 1"/>
</dbReference>
<gene>
    <name evidence="1" type="ORF">PVK06_001686</name>
</gene>
<evidence type="ECO:0000313" key="2">
    <source>
        <dbReference type="Proteomes" id="UP001358586"/>
    </source>
</evidence>
<name>A0ABR0R2Q9_GOSAR</name>
<proteinExistence type="predicted"/>
<organism evidence="1 2">
    <name type="scientific">Gossypium arboreum</name>
    <name type="common">Tree cotton</name>
    <name type="synonym">Gossypium nanking</name>
    <dbReference type="NCBI Taxonomy" id="29729"/>
    <lineage>
        <taxon>Eukaryota</taxon>
        <taxon>Viridiplantae</taxon>
        <taxon>Streptophyta</taxon>
        <taxon>Embryophyta</taxon>
        <taxon>Tracheophyta</taxon>
        <taxon>Spermatophyta</taxon>
        <taxon>Magnoliopsida</taxon>
        <taxon>eudicotyledons</taxon>
        <taxon>Gunneridae</taxon>
        <taxon>Pentapetalae</taxon>
        <taxon>rosids</taxon>
        <taxon>malvids</taxon>
        <taxon>Malvales</taxon>
        <taxon>Malvaceae</taxon>
        <taxon>Malvoideae</taxon>
        <taxon>Gossypium</taxon>
    </lineage>
</organism>
<sequence length="75" mass="8327">MVVLVLRGDTVVIEEEEEKEVKVGFLGEGGRRLGAGSWVLGWAVRAWLFWLGLREDGRGDDGGQMGVRRWLGQEG</sequence>
<reference evidence="1 2" key="1">
    <citation type="submission" date="2023-03" db="EMBL/GenBank/DDBJ databases">
        <title>WGS of Gossypium arboreum.</title>
        <authorList>
            <person name="Yu D."/>
        </authorList>
    </citation>
    <scope>NUCLEOTIDE SEQUENCE [LARGE SCALE GENOMIC DNA]</scope>
    <source>
        <tissue evidence="1">Leaf</tissue>
    </source>
</reference>
<keyword evidence="2" id="KW-1185">Reference proteome</keyword>
<accession>A0ABR0R2Q9</accession>